<evidence type="ECO:0008006" key="3">
    <source>
        <dbReference type="Google" id="ProtNLM"/>
    </source>
</evidence>
<dbReference type="Pfam" id="PF11236">
    <property type="entry name" value="DUF3037"/>
    <property type="match status" value="1"/>
</dbReference>
<dbReference type="AlphaFoldDB" id="A0A2H4TYT5"/>
<dbReference type="Proteomes" id="UP000236551">
    <property type="component" value="Chromosome"/>
</dbReference>
<evidence type="ECO:0000313" key="2">
    <source>
        <dbReference type="Proteomes" id="UP000236551"/>
    </source>
</evidence>
<reference evidence="1 2" key="1">
    <citation type="submission" date="2017-11" db="EMBL/GenBank/DDBJ databases">
        <title>Escherichia coli CV839-15 Genome sequencing and assembly.</title>
        <authorList>
            <person name="Li Z."/>
            <person name="Song N."/>
            <person name="Li W."/>
            <person name="Philip H.R."/>
            <person name="Bu Z."/>
            <person name="Siguo L."/>
        </authorList>
    </citation>
    <scope>NUCLEOTIDE SEQUENCE [LARGE SCALE GENOMIC DNA]</scope>
    <source>
        <strain evidence="1 2">CV839-15</strain>
    </source>
</reference>
<dbReference type="RefSeq" id="WP_052921344.1">
    <property type="nucleotide sequence ID" value="NZ_JAGFYD010000001.1"/>
</dbReference>
<sequence length="272" mass="30546">MNTYKYSIVRITPNPVRAETINVGLVVMKPSGPDVRVIETPTKLKAITNDFGLEALENSQKQLETILTSGLSIEQASLFFQGSFALSSVGTFHAANEREYELKINELNKLFITPERAKKRTEVSQKRIITELKDRFEKEGVMGKNLKEISEHKVVQGYPLSESEGLYAELLLKNGIYHLTETLDLRISNNRQKMGESAFKAVTINAAKTKWNNCVKTFVVYAADTPQEKAHSQQLNLVGGYADNVFNLLSSEDMSKYYDHMLVAAGKSLNFN</sequence>
<protein>
    <recommendedName>
        <fullName evidence="3">DUF3037 domain-containing protein</fullName>
    </recommendedName>
</protein>
<gene>
    <name evidence="1" type="ORF">CV83915_04458</name>
</gene>
<organism evidence="1 2">
    <name type="scientific">Escherichia coli</name>
    <dbReference type="NCBI Taxonomy" id="562"/>
    <lineage>
        <taxon>Bacteria</taxon>
        <taxon>Pseudomonadati</taxon>
        <taxon>Pseudomonadota</taxon>
        <taxon>Gammaproteobacteria</taxon>
        <taxon>Enterobacterales</taxon>
        <taxon>Enterobacteriaceae</taxon>
        <taxon>Escherichia</taxon>
    </lineage>
</organism>
<accession>A0A2H4TYT5</accession>
<dbReference type="EMBL" id="CP024978">
    <property type="protein sequence ID" value="ATZ34726.1"/>
    <property type="molecule type" value="Genomic_DNA"/>
</dbReference>
<proteinExistence type="predicted"/>
<dbReference type="InterPro" id="IPR021398">
    <property type="entry name" value="DUF3037"/>
</dbReference>
<evidence type="ECO:0000313" key="1">
    <source>
        <dbReference type="EMBL" id="ATZ34726.1"/>
    </source>
</evidence>
<name>A0A2H4TYT5_ECOLX</name>